<proteinExistence type="predicted"/>
<dbReference type="EMBL" id="SLWV01000006">
    <property type="protein sequence ID" value="TCO77376.1"/>
    <property type="molecule type" value="Genomic_DNA"/>
</dbReference>
<keyword evidence="2" id="KW-1185">Reference proteome</keyword>
<reference evidence="1 2" key="1">
    <citation type="submission" date="2019-03" db="EMBL/GenBank/DDBJ databases">
        <title>Genomic Encyclopedia of Type Strains, Phase IV (KMG-IV): sequencing the most valuable type-strain genomes for metagenomic binning, comparative biology and taxonomic classification.</title>
        <authorList>
            <person name="Goeker M."/>
        </authorList>
    </citation>
    <scope>NUCLEOTIDE SEQUENCE [LARGE SCALE GENOMIC DNA]</scope>
    <source>
        <strain evidence="1 2">DSM 102940</strain>
    </source>
</reference>
<accession>A0A4R2L0Z0</accession>
<organism evidence="1 2">
    <name type="scientific">Marinisporobacter balticus</name>
    <dbReference type="NCBI Taxonomy" id="2018667"/>
    <lineage>
        <taxon>Bacteria</taxon>
        <taxon>Bacillati</taxon>
        <taxon>Bacillota</taxon>
        <taxon>Clostridia</taxon>
        <taxon>Peptostreptococcales</taxon>
        <taxon>Thermotaleaceae</taxon>
        <taxon>Marinisporobacter</taxon>
    </lineage>
</organism>
<name>A0A4R2L0Z0_9FIRM</name>
<evidence type="ECO:0000313" key="2">
    <source>
        <dbReference type="Proteomes" id="UP000294919"/>
    </source>
</evidence>
<dbReference type="Proteomes" id="UP000294919">
    <property type="component" value="Unassembled WGS sequence"/>
</dbReference>
<dbReference type="OrthoDB" id="9787830at2"/>
<protein>
    <submittedName>
        <fullName evidence="1">Uncharacterized protein</fullName>
    </submittedName>
</protein>
<dbReference type="AlphaFoldDB" id="A0A4R2L0Z0"/>
<evidence type="ECO:0000313" key="1">
    <source>
        <dbReference type="EMBL" id="TCO77376.1"/>
    </source>
</evidence>
<dbReference type="RefSeq" id="WP_132243852.1">
    <property type="nucleotide sequence ID" value="NZ_SLWV01000006.1"/>
</dbReference>
<comment type="caution">
    <text evidence="1">The sequence shown here is derived from an EMBL/GenBank/DDBJ whole genome shotgun (WGS) entry which is preliminary data.</text>
</comment>
<sequence>MLVYKGGHKKVNTLLKDGPIEHPYWVFIARKSSGMRMLHLAQPNLGTSIVADAYFIGKVLYPDKFEDIDPETKADEIYKFLRGKEVHAQMAKDFGGFSKVSIEE</sequence>
<gene>
    <name evidence="1" type="ORF">EV214_10618</name>
</gene>
<dbReference type="Gene3D" id="3.40.50.1980">
    <property type="entry name" value="Nitrogenase molybdenum iron protein domain"/>
    <property type="match status" value="1"/>
</dbReference>